<evidence type="ECO:0000259" key="2">
    <source>
        <dbReference type="Pfam" id="PF13087"/>
    </source>
</evidence>
<evidence type="ECO:0000259" key="3">
    <source>
        <dbReference type="Pfam" id="PF18741"/>
    </source>
</evidence>
<dbReference type="InterPro" id="IPR025103">
    <property type="entry name" value="DUF4011"/>
</dbReference>
<dbReference type="EMBL" id="JAJEQE010000056">
    <property type="protein sequence ID" value="MCC2150100.1"/>
    <property type="molecule type" value="Genomic_DNA"/>
</dbReference>
<feature type="domain" description="Restriction endonuclease type II-like" evidence="3">
    <location>
        <begin position="1686"/>
        <end position="1777"/>
    </location>
</feature>
<evidence type="ECO:0000313" key="5">
    <source>
        <dbReference type="Proteomes" id="UP001299235"/>
    </source>
</evidence>
<organism evidence="4 5">
    <name type="scientific">Hominisplanchenecus faecis</name>
    <dbReference type="NCBI Taxonomy" id="2885351"/>
    <lineage>
        <taxon>Bacteria</taxon>
        <taxon>Bacillati</taxon>
        <taxon>Bacillota</taxon>
        <taxon>Clostridia</taxon>
        <taxon>Lachnospirales</taxon>
        <taxon>Lachnospiraceae</taxon>
        <taxon>Hominisplanchenecus</taxon>
    </lineage>
</organism>
<dbReference type="InterPro" id="IPR041679">
    <property type="entry name" value="DNA2/NAM7-like_C"/>
</dbReference>
<dbReference type="InterPro" id="IPR049468">
    <property type="entry name" value="Restrct_endonuc-II-like_dom"/>
</dbReference>
<dbReference type="Pfam" id="PF13087">
    <property type="entry name" value="AAA_12"/>
    <property type="match status" value="1"/>
</dbReference>
<dbReference type="InterPro" id="IPR011335">
    <property type="entry name" value="Restrct_endonuc-II-like"/>
</dbReference>
<dbReference type="CDD" id="cd18808">
    <property type="entry name" value="SF1_C_Upf1"/>
    <property type="match status" value="1"/>
</dbReference>
<dbReference type="Gene3D" id="3.40.960.10">
    <property type="entry name" value="VSR Endonuclease"/>
    <property type="match status" value="1"/>
</dbReference>
<dbReference type="Pfam" id="PF13195">
    <property type="entry name" value="DUF4011"/>
    <property type="match status" value="1"/>
</dbReference>
<dbReference type="InterPro" id="IPR045055">
    <property type="entry name" value="DNA2/NAM7-like"/>
</dbReference>
<comment type="caution">
    <text evidence="4">The sequence shown here is derived from an EMBL/GenBank/DDBJ whole genome shotgun (WGS) entry which is preliminary data.</text>
</comment>
<dbReference type="SUPFAM" id="SSF52540">
    <property type="entry name" value="P-loop containing nucleoside triphosphate hydrolases"/>
    <property type="match status" value="1"/>
</dbReference>
<protein>
    <submittedName>
        <fullName evidence="4">DUF4011 domain-containing protein</fullName>
    </submittedName>
</protein>
<accession>A0ABS8EY14</accession>
<dbReference type="InterPro" id="IPR041677">
    <property type="entry name" value="DNA2/NAM7_AAA_11"/>
</dbReference>
<dbReference type="InterPro" id="IPR027417">
    <property type="entry name" value="P-loop_NTPase"/>
</dbReference>
<feature type="domain" description="DNA2/NAM7 helicase helicase" evidence="1">
    <location>
        <begin position="750"/>
        <end position="878"/>
    </location>
</feature>
<proteinExistence type="predicted"/>
<dbReference type="Proteomes" id="UP001299235">
    <property type="component" value="Unassembled WGS sequence"/>
</dbReference>
<feature type="domain" description="DNA2/NAM7 helicase-like C-terminal" evidence="2">
    <location>
        <begin position="1444"/>
        <end position="1635"/>
    </location>
</feature>
<dbReference type="SUPFAM" id="SSF52980">
    <property type="entry name" value="Restriction endonuclease-like"/>
    <property type="match status" value="1"/>
</dbReference>
<dbReference type="PANTHER" id="PTHR10887:SF530">
    <property type="entry name" value="SUPERFAMILY I DNA HELICASES"/>
    <property type="match status" value="1"/>
</dbReference>
<keyword evidence="5" id="KW-1185">Reference proteome</keyword>
<dbReference type="Gene3D" id="3.10.620.30">
    <property type="match status" value="1"/>
</dbReference>
<dbReference type="InterPro" id="IPR047187">
    <property type="entry name" value="SF1_C_Upf1"/>
</dbReference>
<evidence type="ECO:0000259" key="1">
    <source>
        <dbReference type="Pfam" id="PF13086"/>
    </source>
</evidence>
<dbReference type="Pfam" id="PF13086">
    <property type="entry name" value="AAA_11"/>
    <property type="match status" value="1"/>
</dbReference>
<sequence>MDRQKFIRPDRQMVRISREKLIIPEREAATQRMLAGLQRETKTADIAKTEKTANENIAEAVNAANKNIENAVNTAATEHLQTKQPEIAEAANKPENSIVLACEIDEVINYALVHNGASVVRDICIKNTSETERNALLLKIASDGELMEDFVCGIEALQTGEELHFRNLDLTFHVGYLASITEKFSGQLTVMVLDGETVLASEKINITVMAFDEFPGFQYTPELLTSFAMPNHPAVVSLIQLASKYLEKWTGDPSLDGYQSGDQERVKNMAAAAYAAIQQKNITYASTASFEACGQRVRLADAVLEQHFGNCMDLTLLYTACLEAMDLNPFMVVVEGHIFAGVWLVDGAFADILVDDPSQLEKRMAKGIQELTVVECTAMCSGQNVSFDEAAAMAKRRVSNYGKFYFAIDVKRARSRGIRPLPIRVQTANGFEVLHEDRKEKEVTGGSDSKIEIFDFSDCTEKAQVTKLTQWERKLLDLSLRNMLINMRVTKSVVPVLSADIGSLEDALFDGEAFQVMPRPADVGVNPAAESQIELLNKLGELSEFISFESKHKRLHSIYSEKDLSTSLTKMYRSAKASLEENGASTLYLALGMLRWFEQKKNAQARYAPIVLVPIDIMRKSAGRGYAMQMRDEDSQINITLLEFLKQNYEITIPGMNPPPQDEHGMDMPKIFAMIRKAVMSMEMWDVLEVAVIGNFSFSQFVMWNDIHNNRDFLEGNKIVHSLIEGAVDWDCTIPEEVDQEEAYLPVTADASQLHAINMAAAGVSFVLHGPPGTGKSQTITALIANALTKGKTVLFVAEKRAALEVVQKRLAALGIDDFCLKLHSNKATKKAVLNQLRRGLEIDMEGTKTDYEQRIADIHAMRTELDAYAKALHKKRNFGKSLRQLIDLYESIPETREQVQFPVSDIKNITEGDLSSQKNHLERLISAGRSIGHPYQHPLAAVKRAQYSQHLKTELEPAMQNYLSVLDNIQAQMADFAASAGIKNPVTKAEWNQVSELIRCMESTEKMPAFLRTTDSVEREFSVPEEYLEKQEKFEQKKAEMLSKWNENFLSQDMSSYHAKYEEANKKVFFLKGKAQAALVAEMQLFAAFPVEVEQIPLYLTEITAYQQEEQKMEAAEAELSYDWKQILKEHLTNEELQFYKVQIQNQRKNMVRFAGVLQEIEARGILSTLVRKGKALFSIWNSMDAAERKVAELLELKFCDEKADWIENRKALCGCILENAAALKDWIVYQQNVDLCRKNGLAPICDAYEKGLPHEVVLNVYLRSIYRAIILGVIESEPVLNGFTGTGFQVQIGQFKKLDQECMQLTKEEMFYRLSSQLPSVSDSVEVSRELNYLRRAISSNGRGISIRLLFEQIPHILQRLCPCMLMSPISAAQYLKAENDLFDIVVFDEASQLPTCKAVGTLARGKNAVIVGDPNQMPPTSFFAGNSVDEDNLDIEDLDSILDDCLALGMPSAHLHWHYRSRHESLIAFCNREFYENSMLTFPSVNDQQRRVSMVKVEGFFDRGKSRVNEGEAQAIVAEIKKRYADPERKKQTIGVVTFNVNQQTLIEDLLQEEYQKDLNFDKWANMEEEPLFVKNLENVQGDERDVILFSVAFGPDAEGKLSMNFGPLNRDGGWKRLNVAVSRARCEMVVFSVMTADQINLRRTKAKGVESLKYFMEFAQNGKLRGDYRENEAVKNQGIKAKICRELADAGYEYQLNVGHSKFKVDIAVINPDHPEEYLLGIMTDGDSYCQSANTKDREVAQFEVLKGLGWKLYRIWTMDWWDDPQKEITKLLGVLERTGCEADCECPLYMRKKEEQ</sequence>
<gene>
    <name evidence="4" type="ORF">LKD42_12770</name>
</gene>
<dbReference type="Pfam" id="PF18741">
    <property type="entry name" value="MTES_1575"/>
    <property type="match status" value="1"/>
</dbReference>
<reference evidence="4 5" key="1">
    <citation type="submission" date="2021-10" db="EMBL/GenBank/DDBJ databases">
        <title>Anaerobic single-cell dispensing facilitates the cultivation of human gut bacteria.</title>
        <authorList>
            <person name="Afrizal A."/>
        </authorList>
    </citation>
    <scope>NUCLEOTIDE SEQUENCE [LARGE SCALE GENOMIC DNA]</scope>
    <source>
        <strain evidence="4 5">CLA-AA-H246</strain>
    </source>
</reference>
<dbReference type="Gene3D" id="3.40.50.300">
    <property type="entry name" value="P-loop containing nucleotide triphosphate hydrolases"/>
    <property type="match status" value="3"/>
</dbReference>
<name>A0ABS8EY14_9FIRM</name>
<dbReference type="PANTHER" id="PTHR10887">
    <property type="entry name" value="DNA2/NAM7 HELICASE FAMILY"/>
    <property type="match status" value="1"/>
</dbReference>
<evidence type="ECO:0000313" key="4">
    <source>
        <dbReference type="EMBL" id="MCC2150100.1"/>
    </source>
</evidence>